<dbReference type="InterPro" id="IPR002921">
    <property type="entry name" value="Fungal_lipase-type"/>
</dbReference>
<gene>
    <name evidence="3" type="ORF">LSCM1_01558</name>
</gene>
<comment type="caution">
    <text evidence="3">The sequence shown here is derived from an EMBL/GenBank/DDBJ whole genome shotgun (WGS) entry which is preliminary data.</text>
</comment>
<name>A0A836KCN3_9TRYP</name>
<dbReference type="PANTHER" id="PTHR45856:SF25">
    <property type="entry name" value="FUNGAL LIPASE-LIKE DOMAIN-CONTAINING PROTEIN"/>
    <property type="match status" value="1"/>
</dbReference>
<evidence type="ECO:0000313" key="4">
    <source>
        <dbReference type="Proteomes" id="UP000673552"/>
    </source>
</evidence>
<evidence type="ECO:0000256" key="1">
    <source>
        <dbReference type="SAM" id="SignalP"/>
    </source>
</evidence>
<sequence>MKQWSSFAPACIAAVFLAVTALAASASAAGPLAKGGESTISDTSLSAYDYSLAWKALHFSKSAYCELSNVKSWNCGEACTISSSNFEVFDIYDDYWAGTFGYSGIDHEAKHIVAVFRGTSNSANWLHNFDFWSTQYPNTNCQSYCRVHRGFYNAYSSLRTKLIQDLLELHKQHPSYTFLLTGHSLGGAMALLGALDLATGNLLEEGVLDSDAQGYLEALRLLRGPLLELYTFGEPRVGNHAFSTWSKSVLMRQRQYRVTHGRDPVPHLPPQLFGYLHVPQEVWYPKEDSTIHLCQETDDDEDPNCSNSVYAVSVPDHLLYLGICTQCECTAAVMDEIMNYTLPPELYAVLALDHAMISRRHKRR</sequence>
<evidence type="ECO:0000259" key="2">
    <source>
        <dbReference type="Pfam" id="PF01764"/>
    </source>
</evidence>
<dbReference type="EMBL" id="JAFEUZ010000031">
    <property type="protein sequence ID" value="KAG5471469.1"/>
    <property type="molecule type" value="Genomic_DNA"/>
</dbReference>
<dbReference type="GeneID" id="92511676"/>
<dbReference type="GO" id="GO:0006629">
    <property type="term" value="P:lipid metabolic process"/>
    <property type="evidence" value="ECO:0007669"/>
    <property type="project" value="InterPro"/>
</dbReference>
<reference evidence="4" key="2">
    <citation type="journal article" date="2021" name="Sci. Data">
        <title>Chromosome-scale genome sequencing, assembly and annotation of six genomes from subfamily Leishmaniinae.</title>
        <authorList>
            <person name="Almutairi H."/>
            <person name="Urbaniak M.D."/>
            <person name="Bates M.D."/>
            <person name="Jariyapan N."/>
            <person name="Kwakye-Nuako G."/>
            <person name="Thomaz Soccol V."/>
            <person name="Al-Salem W.S."/>
            <person name="Dillon R.J."/>
            <person name="Bates P.A."/>
            <person name="Gatherer D."/>
        </authorList>
    </citation>
    <scope>NUCLEOTIDE SEQUENCE [LARGE SCALE GENOMIC DNA]</scope>
</reference>
<dbReference type="AlphaFoldDB" id="A0A836KCN3"/>
<dbReference type="KEGG" id="lmat:92511676"/>
<feature type="domain" description="Fungal lipase-type" evidence="2">
    <location>
        <begin position="113"/>
        <end position="271"/>
    </location>
</feature>
<keyword evidence="4" id="KW-1185">Reference proteome</keyword>
<dbReference type="Pfam" id="PF01764">
    <property type="entry name" value="Lipase_3"/>
    <property type="match status" value="1"/>
</dbReference>
<feature type="chain" id="PRO_5032485604" description="Fungal lipase-type domain-containing protein" evidence="1">
    <location>
        <begin position="29"/>
        <end position="364"/>
    </location>
</feature>
<protein>
    <recommendedName>
        <fullName evidence="2">Fungal lipase-type domain-containing protein</fullName>
    </recommendedName>
</protein>
<proteinExistence type="predicted"/>
<dbReference type="InterPro" id="IPR051218">
    <property type="entry name" value="Sec_MonoDiacylglyc_Lipase"/>
</dbReference>
<reference evidence="4" key="1">
    <citation type="journal article" date="2021" name="Microbiol. Resour. Announc.">
        <title>LGAAP: Leishmaniinae Genome Assembly and Annotation Pipeline.</title>
        <authorList>
            <person name="Almutairi H."/>
            <person name="Urbaniak M.D."/>
            <person name="Bates M.D."/>
            <person name="Jariyapan N."/>
            <person name="Kwakye-Nuako G."/>
            <person name="Thomaz-Soccol V."/>
            <person name="Al-Salem W.S."/>
            <person name="Dillon R.J."/>
            <person name="Bates P.A."/>
            <person name="Gatherer D."/>
        </authorList>
    </citation>
    <scope>NUCLEOTIDE SEQUENCE [LARGE SCALE GENOMIC DNA]</scope>
</reference>
<dbReference type="SUPFAM" id="SSF53474">
    <property type="entry name" value="alpha/beta-Hydrolases"/>
    <property type="match status" value="1"/>
</dbReference>
<dbReference type="OrthoDB" id="345705at2759"/>
<evidence type="ECO:0000313" key="3">
    <source>
        <dbReference type="EMBL" id="KAG5471469.1"/>
    </source>
</evidence>
<dbReference type="InterPro" id="IPR029058">
    <property type="entry name" value="AB_hydrolase_fold"/>
</dbReference>
<keyword evidence="1" id="KW-0732">Signal</keyword>
<dbReference type="Proteomes" id="UP000673552">
    <property type="component" value="Unassembled WGS sequence"/>
</dbReference>
<feature type="signal peptide" evidence="1">
    <location>
        <begin position="1"/>
        <end position="28"/>
    </location>
</feature>
<dbReference type="RefSeq" id="XP_067176443.1">
    <property type="nucleotide sequence ID" value="XM_067319164.1"/>
</dbReference>
<dbReference type="Gene3D" id="3.40.50.1820">
    <property type="entry name" value="alpha/beta hydrolase"/>
    <property type="match status" value="1"/>
</dbReference>
<accession>A0A836KCN3</accession>
<dbReference type="CDD" id="cd00519">
    <property type="entry name" value="Lipase_3"/>
    <property type="match status" value="1"/>
</dbReference>
<organism evidence="3 4">
    <name type="scientific">Leishmania martiniquensis</name>
    <dbReference type="NCBI Taxonomy" id="1580590"/>
    <lineage>
        <taxon>Eukaryota</taxon>
        <taxon>Discoba</taxon>
        <taxon>Euglenozoa</taxon>
        <taxon>Kinetoplastea</taxon>
        <taxon>Metakinetoplastina</taxon>
        <taxon>Trypanosomatida</taxon>
        <taxon>Trypanosomatidae</taxon>
        <taxon>Leishmaniinae</taxon>
        <taxon>Leishmania</taxon>
    </lineage>
</organism>
<dbReference type="PANTHER" id="PTHR45856">
    <property type="entry name" value="ALPHA/BETA-HYDROLASES SUPERFAMILY PROTEIN"/>
    <property type="match status" value="1"/>
</dbReference>